<protein>
    <submittedName>
        <fullName evidence="9">RNA polymerase sigma-70 factor (ECF subfamily)</fullName>
    </submittedName>
</protein>
<evidence type="ECO:0000256" key="1">
    <source>
        <dbReference type="ARBA" id="ARBA00010641"/>
    </source>
</evidence>
<dbReference type="SUPFAM" id="SSF88659">
    <property type="entry name" value="Sigma3 and sigma4 domains of RNA polymerase sigma factors"/>
    <property type="match status" value="1"/>
</dbReference>
<dbReference type="Gene3D" id="3.10.450.50">
    <property type="match status" value="1"/>
</dbReference>
<dbReference type="CDD" id="cd06171">
    <property type="entry name" value="Sigma70_r4"/>
    <property type="match status" value="1"/>
</dbReference>
<dbReference type="InterPro" id="IPR013324">
    <property type="entry name" value="RNA_pol_sigma_r3/r4-like"/>
</dbReference>
<dbReference type="InterPro" id="IPR014305">
    <property type="entry name" value="RNA_pol_sigma-G_actinobac"/>
</dbReference>
<evidence type="ECO:0000259" key="7">
    <source>
        <dbReference type="Pfam" id="PF08281"/>
    </source>
</evidence>
<dbReference type="Pfam" id="PF08281">
    <property type="entry name" value="Sigma70_r4_2"/>
    <property type="match status" value="1"/>
</dbReference>
<comment type="caution">
    <text evidence="9">The sequence shown here is derived from an EMBL/GenBank/DDBJ whole genome shotgun (WGS) entry which is preliminary data.</text>
</comment>
<dbReference type="InterPro" id="IPR037401">
    <property type="entry name" value="SnoaL-like"/>
</dbReference>
<keyword evidence="10" id="KW-1185">Reference proteome</keyword>
<dbReference type="GO" id="GO:0006352">
    <property type="term" value="P:DNA-templated transcription initiation"/>
    <property type="evidence" value="ECO:0007669"/>
    <property type="project" value="InterPro"/>
</dbReference>
<dbReference type="InterPro" id="IPR036388">
    <property type="entry name" value="WH-like_DNA-bd_sf"/>
</dbReference>
<dbReference type="GO" id="GO:0003677">
    <property type="term" value="F:DNA binding"/>
    <property type="evidence" value="ECO:0007669"/>
    <property type="project" value="InterPro"/>
</dbReference>
<feature type="domain" description="RNA polymerase sigma factor 70 region 4 type 2" evidence="7">
    <location>
        <begin position="144"/>
        <end position="194"/>
    </location>
</feature>
<keyword evidence="3" id="KW-0805">Transcription regulation</keyword>
<dbReference type="InterPro" id="IPR013325">
    <property type="entry name" value="RNA_pol_sigma_r2"/>
</dbReference>
<evidence type="ECO:0000259" key="8">
    <source>
        <dbReference type="Pfam" id="PF12680"/>
    </source>
</evidence>
<sequence length="336" mass="36685">MTATELLARAQAGDGDAFRELAEPYRRELHLHCYRMLGSFQDAEDAVQDTLVAAWRGLDRFEGRSSVRTWLYRIATNQCLNTLRAASRRPAKEWDVPGIEPPDPTSLGEIAWLEPYPDALLDGVPAAPLGPEARYEQKESISLAFVTALQVLPARQRAVLILREVLGYPAVEVADMLDSSVESVTSALKRARAAVQRRVPPTTQADAPPMAASPVEEALVARFARAYETGDIDALVALLTDDVRVSMPPMPLEYEGRDAVAGFYGALLSADRKYHLVPTRANGQPAFGTYLRTADGARRGIGLVVLTLAGDRVSEVTRFESSVLPWFGLPRCLPGG</sequence>
<dbReference type="InterPro" id="IPR032710">
    <property type="entry name" value="NTF2-like_dom_sf"/>
</dbReference>
<dbReference type="SUPFAM" id="SSF88946">
    <property type="entry name" value="Sigma2 domain of RNA polymerase sigma factors"/>
    <property type="match status" value="1"/>
</dbReference>
<dbReference type="InterPro" id="IPR013249">
    <property type="entry name" value="RNA_pol_sigma70_r4_t2"/>
</dbReference>
<dbReference type="PANTHER" id="PTHR43133">
    <property type="entry name" value="RNA POLYMERASE ECF-TYPE SIGMA FACTO"/>
    <property type="match status" value="1"/>
</dbReference>
<evidence type="ECO:0000256" key="4">
    <source>
        <dbReference type="ARBA" id="ARBA00023082"/>
    </source>
</evidence>
<dbReference type="InterPro" id="IPR039425">
    <property type="entry name" value="RNA_pol_sigma-70-like"/>
</dbReference>
<feature type="domain" description="RNA polymerase sigma-70 region 2" evidence="6">
    <location>
        <begin position="21"/>
        <end position="89"/>
    </location>
</feature>
<dbReference type="AlphaFoldDB" id="A0A853C1T0"/>
<dbReference type="NCBIfam" id="NF006089">
    <property type="entry name" value="PRK08241.1"/>
    <property type="match status" value="1"/>
</dbReference>
<keyword evidence="4" id="KW-0731">Sigma factor</keyword>
<dbReference type="NCBIfam" id="TIGR02937">
    <property type="entry name" value="sigma70-ECF"/>
    <property type="match status" value="1"/>
</dbReference>
<keyword evidence="5" id="KW-0804">Transcription</keyword>
<dbReference type="SUPFAM" id="SSF54427">
    <property type="entry name" value="NTF2-like"/>
    <property type="match status" value="1"/>
</dbReference>
<evidence type="ECO:0000256" key="2">
    <source>
        <dbReference type="ARBA" id="ARBA00011344"/>
    </source>
</evidence>
<proteinExistence type="inferred from homology"/>
<dbReference type="RefSeq" id="WP_179667656.1">
    <property type="nucleotide sequence ID" value="NZ_JACCFP010000001.1"/>
</dbReference>
<dbReference type="Gene3D" id="1.10.10.10">
    <property type="entry name" value="Winged helix-like DNA-binding domain superfamily/Winged helix DNA-binding domain"/>
    <property type="match status" value="1"/>
</dbReference>
<reference evidence="9 10" key="1">
    <citation type="submission" date="2020-07" db="EMBL/GenBank/DDBJ databases">
        <title>Sequencing the genomes of 1000 actinobacteria strains.</title>
        <authorList>
            <person name="Klenk H.-P."/>
        </authorList>
    </citation>
    <scope>NUCLEOTIDE SEQUENCE [LARGE SCALE GENOMIC DNA]</scope>
    <source>
        <strain evidence="9 10">DSM 103833</strain>
    </source>
</reference>
<organism evidence="9 10">
    <name type="scientific">Nocardioides thalensis</name>
    <dbReference type="NCBI Taxonomy" id="1914755"/>
    <lineage>
        <taxon>Bacteria</taxon>
        <taxon>Bacillati</taxon>
        <taxon>Actinomycetota</taxon>
        <taxon>Actinomycetes</taxon>
        <taxon>Propionibacteriales</taxon>
        <taxon>Nocardioidaceae</taxon>
        <taxon>Nocardioides</taxon>
    </lineage>
</organism>
<evidence type="ECO:0000313" key="9">
    <source>
        <dbReference type="EMBL" id="NYJ01141.1"/>
    </source>
</evidence>
<dbReference type="Proteomes" id="UP000530424">
    <property type="component" value="Unassembled WGS sequence"/>
</dbReference>
<name>A0A853C1T0_9ACTN</name>
<dbReference type="InterPro" id="IPR014284">
    <property type="entry name" value="RNA_pol_sigma-70_dom"/>
</dbReference>
<gene>
    <name evidence="9" type="ORF">HNR19_001839</name>
</gene>
<evidence type="ECO:0000313" key="10">
    <source>
        <dbReference type="Proteomes" id="UP000530424"/>
    </source>
</evidence>
<dbReference type="Pfam" id="PF04542">
    <property type="entry name" value="Sigma70_r2"/>
    <property type="match status" value="1"/>
</dbReference>
<comment type="subunit">
    <text evidence="2">Interacts transiently with the RNA polymerase catalytic core formed by RpoA, RpoB, RpoC and RpoZ (2 alpha, 1 beta, 1 beta' and 1 omega subunit) to form the RNA polymerase holoenzyme that can initiate transcription.</text>
</comment>
<dbReference type="PANTHER" id="PTHR43133:SF65">
    <property type="entry name" value="ECF RNA POLYMERASE SIGMA FACTOR SIGG"/>
    <property type="match status" value="1"/>
</dbReference>
<comment type="similarity">
    <text evidence="1">Belongs to the sigma-70 factor family. ECF subfamily.</text>
</comment>
<dbReference type="Pfam" id="PF12680">
    <property type="entry name" value="SnoaL_2"/>
    <property type="match status" value="1"/>
</dbReference>
<feature type="domain" description="SnoaL-like" evidence="8">
    <location>
        <begin position="220"/>
        <end position="309"/>
    </location>
</feature>
<dbReference type="GO" id="GO:0016987">
    <property type="term" value="F:sigma factor activity"/>
    <property type="evidence" value="ECO:0007669"/>
    <property type="project" value="UniProtKB-KW"/>
</dbReference>
<dbReference type="EMBL" id="JACCFP010000001">
    <property type="protein sequence ID" value="NYJ01141.1"/>
    <property type="molecule type" value="Genomic_DNA"/>
</dbReference>
<evidence type="ECO:0000256" key="5">
    <source>
        <dbReference type="ARBA" id="ARBA00023163"/>
    </source>
</evidence>
<accession>A0A853C1T0</accession>
<dbReference type="NCBIfam" id="TIGR02960">
    <property type="entry name" value="SigX5"/>
    <property type="match status" value="1"/>
</dbReference>
<dbReference type="Gene3D" id="1.10.1740.10">
    <property type="match status" value="1"/>
</dbReference>
<evidence type="ECO:0000259" key="6">
    <source>
        <dbReference type="Pfam" id="PF04542"/>
    </source>
</evidence>
<dbReference type="InterPro" id="IPR007627">
    <property type="entry name" value="RNA_pol_sigma70_r2"/>
</dbReference>
<evidence type="ECO:0000256" key="3">
    <source>
        <dbReference type="ARBA" id="ARBA00023015"/>
    </source>
</evidence>